<dbReference type="Proteomes" id="UP000192343">
    <property type="component" value="Unassembled WGS sequence"/>
</dbReference>
<dbReference type="SUPFAM" id="SSF102114">
    <property type="entry name" value="Radical SAM enzymes"/>
    <property type="match status" value="1"/>
</dbReference>
<dbReference type="OrthoDB" id="9778883at2"/>
<evidence type="ECO:0000259" key="7">
    <source>
        <dbReference type="PROSITE" id="PS51918"/>
    </source>
</evidence>
<evidence type="ECO:0000256" key="1">
    <source>
        <dbReference type="ARBA" id="ARBA00022485"/>
    </source>
</evidence>
<dbReference type="PROSITE" id="PS51918">
    <property type="entry name" value="RADICAL_SAM"/>
    <property type="match status" value="1"/>
</dbReference>
<dbReference type="NCBIfam" id="TIGR04337">
    <property type="entry name" value="AmmeMemoSam_rS"/>
    <property type="match status" value="1"/>
</dbReference>
<dbReference type="InterPro" id="IPR034457">
    <property type="entry name" value="Organic_radical-activating"/>
</dbReference>
<keyword evidence="9" id="KW-1185">Reference proteome</keyword>
<feature type="binding site" evidence="6">
    <location>
        <position position="69"/>
    </location>
    <ligand>
        <name>[4Fe-4S] cluster</name>
        <dbReference type="ChEBI" id="CHEBI:49883"/>
        <note>4Fe-4S-S-AdoMet</note>
    </ligand>
</feature>
<dbReference type="InterPro" id="IPR027596">
    <property type="entry name" value="AmmeMemoSam_rS"/>
</dbReference>
<evidence type="ECO:0000256" key="3">
    <source>
        <dbReference type="ARBA" id="ARBA00022723"/>
    </source>
</evidence>
<evidence type="ECO:0000313" key="8">
    <source>
        <dbReference type="EMBL" id="ORC31893.1"/>
    </source>
</evidence>
<dbReference type="PANTHER" id="PTHR30352:SF5">
    <property type="entry name" value="PYRUVATE FORMATE-LYASE 1-ACTIVATING ENZYME"/>
    <property type="match status" value="1"/>
</dbReference>
<keyword evidence="1" id="KW-0004">4Fe-4S</keyword>
<dbReference type="SFLD" id="SFLDS00029">
    <property type="entry name" value="Radical_SAM"/>
    <property type="match status" value="1"/>
</dbReference>
<dbReference type="InterPro" id="IPR058240">
    <property type="entry name" value="rSAM_sf"/>
</dbReference>
<keyword evidence="4 6" id="KW-0408">Iron</keyword>
<dbReference type="Gene3D" id="3.20.20.70">
    <property type="entry name" value="Aldolase class I"/>
    <property type="match status" value="1"/>
</dbReference>
<dbReference type="PANTHER" id="PTHR30352">
    <property type="entry name" value="PYRUVATE FORMATE-LYASE-ACTIVATING ENZYME"/>
    <property type="match status" value="1"/>
</dbReference>
<feature type="domain" description="Radical SAM core" evidence="7">
    <location>
        <begin position="54"/>
        <end position="271"/>
    </location>
</feature>
<evidence type="ECO:0000256" key="6">
    <source>
        <dbReference type="PIRSR" id="PIRSR004869-50"/>
    </source>
</evidence>
<feature type="binding site" evidence="6">
    <location>
        <position position="73"/>
    </location>
    <ligand>
        <name>[4Fe-4S] cluster</name>
        <dbReference type="ChEBI" id="CHEBI:49883"/>
        <note>4Fe-4S-S-AdoMet</note>
    </ligand>
</feature>
<dbReference type="STRING" id="1963862.B4O97_16390"/>
<dbReference type="CDD" id="cd01335">
    <property type="entry name" value="Radical_SAM"/>
    <property type="match status" value="1"/>
</dbReference>
<dbReference type="GO" id="GO:0003824">
    <property type="term" value="F:catalytic activity"/>
    <property type="evidence" value="ECO:0007669"/>
    <property type="project" value="InterPro"/>
</dbReference>
<comment type="caution">
    <text evidence="8">The sequence shown here is derived from an EMBL/GenBank/DDBJ whole genome shotgun (WGS) entry which is preliminary data.</text>
</comment>
<sequence length="318" mass="35379">MLECTLCPHSCKIAPGKRGLCAVRENRGGELYLPFYGAISSGGIDPIEKKPIFHFLPGTRSFSIGFWGCNMRCPFCQNYEISQRVRENSVHMSPSQVVKKAREAGCPSISYTYSEPLVHIEFCLDCADLARKAGIANVIVTNGMVNTGAAEELFSAMDAANIDLKSFNHDYYKNELGGNLDAVKSSIATASERCHVELTTLIVPGKNDAPEEIENLLGFIAGIDRNIPLHISRYYPNYKSQIPETAMKSMDSITKRAGEILTYVYQGNTGAAADTLCPHCGRTLIQRNGYRVRILNDDEYCCDTCGYELHYRVNFFHR</sequence>
<evidence type="ECO:0000256" key="2">
    <source>
        <dbReference type="ARBA" id="ARBA00022691"/>
    </source>
</evidence>
<dbReference type="InterPro" id="IPR016431">
    <property type="entry name" value="Pyrv-formate_lyase-activ_prd"/>
</dbReference>
<dbReference type="PIRSF" id="PIRSF004869">
    <property type="entry name" value="PflX_prd"/>
    <property type="match status" value="1"/>
</dbReference>
<dbReference type="AlphaFoldDB" id="A0A1Y1RVC9"/>
<keyword evidence="3 6" id="KW-0479">Metal-binding</keyword>
<protein>
    <submittedName>
        <fullName evidence="8">AmmeMemoRadiSam system radical SAM enzyme</fullName>
    </submittedName>
</protein>
<accession>A0A1Y1RVC9</accession>
<dbReference type="Pfam" id="PF04055">
    <property type="entry name" value="Radical_SAM"/>
    <property type="match status" value="1"/>
</dbReference>
<evidence type="ECO:0000313" key="9">
    <source>
        <dbReference type="Proteomes" id="UP000192343"/>
    </source>
</evidence>
<dbReference type="InterPro" id="IPR007197">
    <property type="entry name" value="rSAM"/>
</dbReference>
<reference evidence="8 9" key="1">
    <citation type="submission" date="2017-03" db="EMBL/GenBank/DDBJ databases">
        <title>Draft Genome sequence of Marispirochaeta sp. strain JC444.</title>
        <authorList>
            <person name="Shivani Y."/>
            <person name="Subhash Y."/>
            <person name="Sasikala C."/>
            <person name="Ramana C."/>
        </authorList>
    </citation>
    <scope>NUCLEOTIDE SEQUENCE [LARGE SCALE GENOMIC DNA]</scope>
    <source>
        <strain evidence="8 9">JC444</strain>
    </source>
</reference>
<comment type="cofactor">
    <cofactor evidence="6">
        <name>[4Fe-4S] cluster</name>
        <dbReference type="ChEBI" id="CHEBI:49883"/>
    </cofactor>
    <text evidence="6">Binds 1 [4Fe-4S] cluster. The cluster is coordinated with 3 cysteines and an exchangeable S-adenosyl-L-methionine.</text>
</comment>
<evidence type="ECO:0000256" key="5">
    <source>
        <dbReference type="ARBA" id="ARBA00023014"/>
    </source>
</evidence>
<keyword evidence="5 6" id="KW-0411">Iron-sulfur</keyword>
<feature type="binding site" evidence="6">
    <location>
        <position position="76"/>
    </location>
    <ligand>
        <name>[4Fe-4S] cluster</name>
        <dbReference type="ChEBI" id="CHEBI:49883"/>
        <note>4Fe-4S-S-AdoMet</note>
    </ligand>
</feature>
<dbReference type="GO" id="GO:0046872">
    <property type="term" value="F:metal ion binding"/>
    <property type="evidence" value="ECO:0007669"/>
    <property type="project" value="UniProtKB-KW"/>
</dbReference>
<proteinExistence type="predicted"/>
<name>A0A1Y1RVC9_9SPIO</name>
<dbReference type="InterPro" id="IPR013785">
    <property type="entry name" value="Aldolase_TIM"/>
</dbReference>
<dbReference type="SFLD" id="SFLDG01101">
    <property type="entry name" value="Uncharacterised_Radical_SAM_Su"/>
    <property type="match status" value="1"/>
</dbReference>
<organism evidence="8 9">
    <name type="scientific">Marispirochaeta aestuarii</name>
    <dbReference type="NCBI Taxonomy" id="1963862"/>
    <lineage>
        <taxon>Bacteria</taxon>
        <taxon>Pseudomonadati</taxon>
        <taxon>Spirochaetota</taxon>
        <taxon>Spirochaetia</taxon>
        <taxon>Spirochaetales</taxon>
        <taxon>Spirochaetaceae</taxon>
        <taxon>Marispirochaeta</taxon>
    </lineage>
</organism>
<evidence type="ECO:0000256" key="4">
    <source>
        <dbReference type="ARBA" id="ARBA00023004"/>
    </source>
</evidence>
<dbReference type="GO" id="GO:0051539">
    <property type="term" value="F:4 iron, 4 sulfur cluster binding"/>
    <property type="evidence" value="ECO:0007669"/>
    <property type="project" value="UniProtKB-KW"/>
</dbReference>
<keyword evidence="2 6" id="KW-0949">S-adenosyl-L-methionine</keyword>
<gene>
    <name evidence="8" type="ORF">B4O97_16390</name>
</gene>
<dbReference type="EMBL" id="MWQY01000023">
    <property type="protein sequence ID" value="ORC31893.1"/>
    <property type="molecule type" value="Genomic_DNA"/>
</dbReference>